<keyword evidence="4" id="KW-1185">Reference proteome</keyword>
<name>A0AAD3YDN4_9TREE</name>
<dbReference type="AlphaFoldDB" id="A0AAD3YDN4"/>
<reference evidence="3" key="1">
    <citation type="journal article" date="2023" name="BMC Genomics">
        <title>Chromosome-level genome assemblies of Cutaneotrichosporon spp. (Trichosporonales, Basidiomycota) reveal imbalanced evolution between nucleotide sequences and chromosome synteny.</title>
        <authorList>
            <person name="Kobayashi Y."/>
            <person name="Kayamori A."/>
            <person name="Aoki K."/>
            <person name="Shiwa Y."/>
            <person name="Matsutani M."/>
            <person name="Fujita N."/>
            <person name="Sugita T."/>
            <person name="Iwasaki W."/>
            <person name="Tanaka N."/>
            <person name="Takashima M."/>
        </authorList>
    </citation>
    <scope>NUCLEOTIDE SEQUENCE</scope>
    <source>
        <strain evidence="3">HIS016</strain>
    </source>
</reference>
<feature type="region of interest" description="Disordered" evidence="2">
    <location>
        <begin position="283"/>
        <end position="321"/>
    </location>
</feature>
<feature type="region of interest" description="Disordered" evidence="2">
    <location>
        <begin position="383"/>
        <end position="417"/>
    </location>
</feature>
<dbReference type="EMBL" id="BTCM01000005">
    <property type="protein sequence ID" value="GMK58119.1"/>
    <property type="molecule type" value="Genomic_DNA"/>
</dbReference>
<gene>
    <name evidence="3" type="ORF">CspeluHIS016_0501510</name>
</gene>
<feature type="coiled-coil region" evidence="1">
    <location>
        <begin position="430"/>
        <end position="467"/>
    </location>
</feature>
<evidence type="ECO:0000256" key="1">
    <source>
        <dbReference type="SAM" id="Coils"/>
    </source>
</evidence>
<evidence type="ECO:0000313" key="3">
    <source>
        <dbReference type="EMBL" id="GMK58119.1"/>
    </source>
</evidence>
<feature type="region of interest" description="Disordered" evidence="2">
    <location>
        <begin position="149"/>
        <end position="185"/>
    </location>
</feature>
<feature type="compositionally biased region" description="Basic and acidic residues" evidence="2">
    <location>
        <begin position="391"/>
        <end position="402"/>
    </location>
</feature>
<comment type="caution">
    <text evidence="3">The sequence shown here is derived from an EMBL/GenBank/DDBJ whole genome shotgun (WGS) entry which is preliminary data.</text>
</comment>
<feature type="compositionally biased region" description="Low complexity" evidence="2">
    <location>
        <begin position="283"/>
        <end position="295"/>
    </location>
</feature>
<evidence type="ECO:0000256" key="2">
    <source>
        <dbReference type="SAM" id="MobiDB-lite"/>
    </source>
</evidence>
<reference evidence="3" key="2">
    <citation type="submission" date="2023-06" db="EMBL/GenBank/DDBJ databases">
        <authorList>
            <person name="Kobayashi Y."/>
            <person name="Kayamori A."/>
            <person name="Aoki K."/>
            <person name="Shiwa Y."/>
            <person name="Fujita N."/>
            <person name="Sugita T."/>
            <person name="Iwasaki W."/>
            <person name="Tanaka N."/>
            <person name="Takashima M."/>
        </authorList>
    </citation>
    <scope>NUCLEOTIDE SEQUENCE</scope>
    <source>
        <strain evidence="3">HIS016</strain>
    </source>
</reference>
<proteinExistence type="predicted"/>
<evidence type="ECO:0000313" key="4">
    <source>
        <dbReference type="Proteomes" id="UP001222932"/>
    </source>
</evidence>
<organism evidence="3 4">
    <name type="scientific">Cutaneotrichosporon spelunceum</name>
    <dbReference type="NCBI Taxonomy" id="1672016"/>
    <lineage>
        <taxon>Eukaryota</taxon>
        <taxon>Fungi</taxon>
        <taxon>Dikarya</taxon>
        <taxon>Basidiomycota</taxon>
        <taxon>Agaricomycotina</taxon>
        <taxon>Tremellomycetes</taxon>
        <taxon>Trichosporonales</taxon>
        <taxon>Trichosporonaceae</taxon>
        <taxon>Cutaneotrichosporon</taxon>
    </lineage>
</organism>
<sequence length="511" mass="53056">MPPKHLNSNAKRTRPRAPGVKAGLELMATLGGISVLGTQQTPYYYFPPEKRIRAGVDRCTRCVTACGPKAACNVQPLLRVGTNLWKGRQCYYCTIFPAELQGETCSLDGSLYIFDGDRRRLLLVDAKGEVINRPIDDLDLPELAELADVPSLPSSPSPASAPSLPSPADTPVSTPPPASPATLSSVTAATEIKPLVATEPTVINKEISPIQVSPEASEPAPVPITPVRLSPEWSHAPSPVPAASPAPATVVAPAPVPAPAPVTPAPVHAEAAPECVECVACEPASPGPVSASAPSTPILPALDSASSTPADTPGPSTPTPAITEYQWLRDDLSLVNRKAKAEAAVVTGSTPAPVPTTLAPAAPIVEAPEAKATKPVPVVPAAEKPAPAKVPVEKASEAKPVEKAAPTPVEQPTATTDDPLAQLAVSRRPLAALNALSSLLEAELAQLRAANAEVERLRALVRAKDAERSAKAARVEQYRCAIDTALTALEEERSSLMRMRGQLAAALAAEL</sequence>
<protein>
    <submittedName>
        <fullName evidence="3">Uncharacterized protein</fullName>
    </submittedName>
</protein>
<feature type="compositionally biased region" description="Low complexity" evidence="2">
    <location>
        <begin position="149"/>
        <end position="172"/>
    </location>
</feature>
<dbReference type="Proteomes" id="UP001222932">
    <property type="component" value="Unassembled WGS sequence"/>
</dbReference>
<accession>A0AAD3YDN4</accession>
<keyword evidence="1" id="KW-0175">Coiled coil</keyword>